<dbReference type="PANTHER" id="PTHR31425">
    <property type="entry name" value="PHOSPHORIBOSYLANTHRANILATE TRANSFERASE ISOFORM 1"/>
    <property type="match status" value="1"/>
</dbReference>
<gene>
    <name evidence="2" type="ORF">TSUD_254110</name>
</gene>
<dbReference type="SUPFAM" id="SSF49562">
    <property type="entry name" value="C2 domain (Calcium/lipid-binding domain, CaLB)"/>
    <property type="match status" value="3"/>
</dbReference>
<dbReference type="OrthoDB" id="2015333at2759"/>
<name>A0A2Z6P587_TRISU</name>
<evidence type="ECO:0000313" key="3">
    <source>
        <dbReference type="Proteomes" id="UP000242715"/>
    </source>
</evidence>
<feature type="domain" description="C2" evidence="1">
    <location>
        <begin position="264"/>
        <end position="395"/>
    </location>
</feature>
<dbReference type="Pfam" id="PF00168">
    <property type="entry name" value="C2"/>
    <property type="match status" value="3"/>
</dbReference>
<dbReference type="PROSITE" id="PS50004">
    <property type="entry name" value="C2"/>
    <property type="match status" value="2"/>
</dbReference>
<proteinExistence type="predicted"/>
<dbReference type="AlphaFoldDB" id="A0A2Z6P587"/>
<dbReference type="InterPro" id="IPR047259">
    <property type="entry name" value="QUIRKY-like"/>
</dbReference>
<organism evidence="2 3">
    <name type="scientific">Trifolium subterraneum</name>
    <name type="common">Subterranean clover</name>
    <dbReference type="NCBI Taxonomy" id="3900"/>
    <lineage>
        <taxon>Eukaryota</taxon>
        <taxon>Viridiplantae</taxon>
        <taxon>Streptophyta</taxon>
        <taxon>Embryophyta</taxon>
        <taxon>Tracheophyta</taxon>
        <taxon>Spermatophyta</taxon>
        <taxon>Magnoliopsida</taxon>
        <taxon>eudicotyledons</taxon>
        <taxon>Gunneridae</taxon>
        <taxon>Pentapetalae</taxon>
        <taxon>rosids</taxon>
        <taxon>fabids</taxon>
        <taxon>Fabales</taxon>
        <taxon>Fabaceae</taxon>
        <taxon>Papilionoideae</taxon>
        <taxon>50 kb inversion clade</taxon>
        <taxon>NPAAA clade</taxon>
        <taxon>Hologalegina</taxon>
        <taxon>IRL clade</taxon>
        <taxon>Trifolieae</taxon>
        <taxon>Trifolium</taxon>
    </lineage>
</organism>
<dbReference type="Proteomes" id="UP000242715">
    <property type="component" value="Unassembled WGS sequence"/>
</dbReference>
<evidence type="ECO:0000313" key="2">
    <source>
        <dbReference type="EMBL" id="GAU43682.1"/>
    </source>
</evidence>
<sequence length="464" mass="52758">MADEKVDFNLKAISPSIRAINITGNEGITNQTHLIEINLFLFVKIVRARNLFAHYGHYNFDPYVEVKAGNFQGRTLCFRRNSEPEWNQVFALDKDLSQTEEITTVEILVKDNVHRNDAYMSKISLDISNIPTRFPTDSELAPQWCLLEDRRGRRFRGELMMSCWVGTQADESFHEALHLQLDNAPIGPHHVVNTCSRTYIMPRIWCLRLNLVQIEGLTVKADDPSVSSDIFIHASLGTWTFTTKLAKSNNGNPTWEEKENASSALPTKTVDVIQNQGFVGKLTMTISLDGGYHMFDDDHGLPAMKPHGRTDAYCVAKYGPKWVRSRTVVNSLSPKWNELYSWNVYDQCTFFTICVFDNSQLHDGNIAAEAIDTRIGKVRICLQEMENGRIYTYSYPLLELQPSGLKKMGEIHLAFKFTCRSMENEMVLTHNDLVIALLSDVTQAGKIYHQKISFGGIDLEDMSD</sequence>
<dbReference type="SMART" id="SM00239">
    <property type="entry name" value="C2"/>
    <property type="match status" value="2"/>
</dbReference>
<accession>A0A2Z6P587</accession>
<dbReference type="EMBL" id="DF973989">
    <property type="protein sequence ID" value="GAU43682.1"/>
    <property type="molecule type" value="Genomic_DNA"/>
</dbReference>
<protein>
    <recommendedName>
        <fullName evidence="1">C2 domain-containing protein</fullName>
    </recommendedName>
</protein>
<feature type="domain" description="C2" evidence="1">
    <location>
        <begin position="22"/>
        <end position="140"/>
    </location>
</feature>
<reference evidence="3" key="1">
    <citation type="journal article" date="2017" name="Front. Plant Sci.">
        <title>Climate Clever Clovers: New Paradigm to Reduce the Environmental Footprint of Ruminants by Breeding Low Methanogenic Forages Utilizing Haplotype Variation.</title>
        <authorList>
            <person name="Kaur P."/>
            <person name="Appels R."/>
            <person name="Bayer P.E."/>
            <person name="Keeble-Gagnere G."/>
            <person name="Wang J."/>
            <person name="Hirakawa H."/>
            <person name="Shirasawa K."/>
            <person name="Vercoe P."/>
            <person name="Stefanova K."/>
            <person name="Durmic Z."/>
            <person name="Nichols P."/>
            <person name="Revell C."/>
            <person name="Isobe S.N."/>
            <person name="Edwards D."/>
            <person name="Erskine W."/>
        </authorList>
    </citation>
    <scope>NUCLEOTIDE SEQUENCE [LARGE SCALE GENOMIC DNA]</scope>
    <source>
        <strain evidence="3">cv. Daliak</strain>
    </source>
</reference>
<keyword evidence="3" id="KW-1185">Reference proteome</keyword>
<dbReference type="Gene3D" id="2.60.40.150">
    <property type="entry name" value="C2 domain"/>
    <property type="match status" value="2"/>
</dbReference>
<dbReference type="InterPro" id="IPR000008">
    <property type="entry name" value="C2_dom"/>
</dbReference>
<dbReference type="InterPro" id="IPR035892">
    <property type="entry name" value="C2_domain_sf"/>
</dbReference>
<dbReference type="PANTHER" id="PTHR31425:SF41">
    <property type="entry name" value="ANTHRANILATE PHOSPHORIBOSYLTRANSFERASE-LIKE PROTEIN"/>
    <property type="match status" value="1"/>
</dbReference>
<evidence type="ECO:0000259" key="1">
    <source>
        <dbReference type="PROSITE" id="PS50004"/>
    </source>
</evidence>